<dbReference type="EMBL" id="PYAW01000001">
    <property type="protein sequence ID" value="PSL48807.1"/>
    <property type="molecule type" value="Genomic_DNA"/>
</dbReference>
<dbReference type="InterPro" id="IPR018062">
    <property type="entry name" value="HTH_AraC-typ_CS"/>
</dbReference>
<dbReference type="PROSITE" id="PS01124">
    <property type="entry name" value="HTH_ARAC_FAMILY_2"/>
    <property type="match status" value="1"/>
</dbReference>
<dbReference type="GO" id="GO:0043565">
    <property type="term" value="F:sequence-specific DNA binding"/>
    <property type="evidence" value="ECO:0007669"/>
    <property type="project" value="InterPro"/>
</dbReference>
<dbReference type="GO" id="GO:0003700">
    <property type="term" value="F:DNA-binding transcription factor activity"/>
    <property type="evidence" value="ECO:0007669"/>
    <property type="project" value="InterPro"/>
</dbReference>
<dbReference type="SUPFAM" id="SSF46689">
    <property type="entry name" value="Homeodomain-like"/>
    <property type="match status" value="1"/>
</dbReference>
<evidence type="ECO:0000313" key="5">
    <source>
        <dbReference type="EMBL" id="PSL48807.1"/>
    </source>
</evidence>
<gene>
    <name evidence="5" type="ORF">CLV51_101135</name>
</gene>
<dbReference type="PANTHER" id="PTHR43280:SF11">
    <property type="entry name" value="RCS-SPECIFIC HTH-TYPE TRANSCRIPTIONAL ACTIVATOR RCLR"/>
    <property type="match status" value="1"/>
</dbReference>
<dbReference type="Pfam" id="PF12833">
    <property type="entry name" value="HTH_18"/>
    <property type="match status" value="1"/>
</dbReference>
<keyword evidence="2 5" id="KW-0238">DNA-binding</keyword>
<keyword evidence="1" id="KW-0805">Transcription regulation</keyword>
<dbReference type="Proteomes" id="UP000240971">
    <property type="component" value="Unassembled WGS sequence"/>
</dbReference>
<dbReference type="SMART" id="SM00342">
    <property type="entry name" value="HTH_ARAC"/>
    <property type="match status" value="1"/>
</dbReference>
<protein>
    <submittedName>
        <fullName evidence="5">AraC-like DNA-binding protein</fullName>
    </submittedName>
</protein>
<evidence type="ECO:0000256" key="3">
    <source>
        <dbReference type="ARBA" id="ARBA00023163"/>
    </source>
</evidence>
<sequence length="116" mass="13457">MKLSTINHWEKKIQLDISLSHDDPFGQRDLKTVAALLQESTDNFSHKFVDMCGESYMHFAKRRRLEAGAGYLRHSDYSIRTISELCGYTNAGFSKAFRELFNDSPTSFRNRIHHSQ</sequence>
<evidence type="ECO:0000256" key="1">
    <source>
        <dbReference type="ARBA" id="ARBA00023015"/>
    </source>
</evidence>
<evidence type="ECO:0000256" key="2">
    <source>
        <dbReference type="ARBA" id="ARBA00023125"/>
    </source>
</evidence>
<proteinExistence type="predicted"/>
<feature type="domain" description="HTH araC/xylS-type" evidence="4">
    <location>
        <begin position="11"/>
        <end position="111"/>
    </location>
</feature>
<dbReference type="InterPro" id="IPR018060">
    <property type="entry name" value="HTH_AraC"/>
</dbReference>
<dbReference type="PROSITE" id="PS00041">
    <property type="entry name" value="HTH_ARAC_FAMILY_1"/>
    <property type="match status" value="1"/>
</dbReference>
<keyword evidence="6" id="KW-1185">Reference proteome</keyword>
<dbReference type="Gene3D" id="1.10.10.60">
    <property type="entry name" value="Homeodomain-like"/>
    <property type="match status" value="1"/>
</dbReference>
<dbReference type="InterPro" id="IPR009057">
    <property type="entry name" value="Homeodomain-like_sf"/>
</dbReference>
<organism evidence="5 6">
    <name type="scientific">Chitinophaga niastensis</name>
    <dbReference type="NCBI Taxonomy" id="536980"/>
    <lineage>
        <taxon>Bacteria</taxon>
        <taxon>Pseudomonadati</taxon>
        <taxon>Bacteroidota</taxon>
        <taxon>Chitinophagia</taxon>
        <taxon>Chitinophagales</taxon>
        <taxon>Chitinophagaceae</taxon>
        <taxon>Chitinophaga</taxon>
    </lineage>
</organism>
<dbReference type="RefSeq" id="WP_106526087.1">
    <property type="nucleotide sequence ID" value="NZ_PYAW01000001.1"/>
</dbReference>
<dbReference type="PANTHER" id="PTHR43280">
    <property type="entry name" value="ARAC-FAMILY TRANSCRIPTIONAL REGULATOR"/>
    <property type="match status" value="1"/>
</dbReference>
<accession>A0A2P8HRF8</accession>
<dbReference type="OrthoDB" id="9816011at2"/>
<evidence type="ECO:0000313" key="6">
    <source>
        <dbReference type="Proteomes" id="UP000240971"/>
    </source>
</evidence>
<reference evidence="5 6" key="1">
    <citation type="submission" date="2018-03" db="EMBL/GenBank/DDBJ databases">
        <title>Genomic Encyclopedia of Archaeal and Bacterial Type Strains, Phase II (KMG-II): from individual species to whole genera.</title>
        <authorList>
            <person name="Goeker M."/>
        </authorList>
    </citation>
    <scope>NUCLEOTIDE SEQUENCE [LARGE SCALE GENOMIC DNA]</scope>
    <source>
        <strain evidence="5 6">DSM 24859</strain>
    </source>
</reference>
<dbReference type="AlphaFoldDB" id="A0A2P8HRF8"/>
<keyword evidence="3" id="KW-0804">Transcription</keyword>
<evidence type="ECO:0000259" key="4">
    <source>
        <dbReference type="PROSITE" id="PS01124"/>
    </source>
</evidence>
<name>A0A2P8HRF8_CHINA</name>
<comment type="caution">
    <text evidence="5">The sequence shown here is derived from an EMBL/GenBank/DDBJ whole genome shotgun (WGS) entry which is preliminary data.</text>
</comment>